<protein>
    <recommendedName>
        <fullName evidence="5">Palmitoyltransferase</fullName>
        <ecNumber evidence="5">2.3.1.225</ecNumber>
    </recommendedName>
</protein>
<dbReference type="OrthoDB" id="6781668at2759"/>
<dbReference type="EMBL" id="CAMXCT010000903">
    <property type="protein sequence ID" value="CAI3984633.1"/>
    <property type="molecule type" value="Genomic_DNA"/>
</dbReference>
<sequence length="164" mass="18429">MVPLYMVTLSLMIWTTFSGPGQILTVPGENGDLEEGLQYPRPIRRYDHYCKWVNNVLGVVIALRNHRSFVLMAAGLQAIGLAGMVVDIWLAMLLFQHGAMLMLLELVVVLHCGYSIGLLFIAEPILRIHVGLILRNELGREFKRHFFYVASNTSKGGFVQKTSL</sequence>
<dbReference type="InterPro" id="IPR001594">
    <property type="entry name" value="Palmitoyltrfase_DHHC"/>
</dbReference>
<keyword evidence="5" id="KW-0012">Acyltransferase</keyword>
<feature type="signal peptide" evidence="6">
    <location>
        <begin position="1"/>
        <end position="18"/>
    </location>
</feature>
<keyword evidence="5" id="KW-0808">Transferase</keyword>
<organism evidence="8">
    <name type="scientific">Cladocopium goreaui</name>
    <dbReference type="NCBI Taxonomy" id="2562237"/>
    <lineage>
        <taxon>Eukaryota</taxon>
        <taxon>Sar</taxon>
        <taxon>Alveolata</taxon>
        <taxon>Dinophyceae</taxon>
        <taxon>Suessiales</taxon>
        <taxon>Symbiodiniaceae</taxon>
        <taxon>Cladocopium</taxon>
    </lineage>
</organism>
<keyword evidence="3 5" id="KW-1133">Transmembrane helix</keyword>
<accession>A0A9P1FQG8</accession>
<evidence type="ECO:0000313" key="8">
    <source>
        <dbReference type="EMBL" id="CAI3984633.1"/>
    </source>
</evidence>
<evidence type="ECO:0000256" key="1">
    <source>
        <dbReference type="ARBA" id="ARBA00004141"/>
    </source>
</evidence>
<feature type="transmembrane region" description="Helical" evidence="5">
    <location>
        <begin position="101"/>
        <end position="122"/>
    </location>
</feature>
<dbReference type="EC" id="2.3.1.225" evidence="5"/>
<evidence type="ECO:0000259" key="7">
    <source>
        <dbReference type="Pfam" id="PF01529"/>
    </source>
</evidence>
<proteinExistence type="inferred from homology"/>
<dbReference type="EMBL" id="CAMXCT020000903">
    <property type="protein sequence ID" value="CAL1138008.1"/>
    <property type="molecule type" value="Genomic_DNA"/>
</dbReference>
<comment type="subcellular location">
    <subcellularLocation>
        <location evidence="1">Membrane</location>
        <topology evidence="1">Multi-pass membrane protein</topology>
    </subcellularLocation>
</comment>
<feature type="domain" description="Palmitoyltransferase DHHC" evidence="7">
    <location>
        <begin position="43"/>
        <end position="142"/>
    </location>
</feature>
<gene>
    <name evidence="8" type="ORF">C1SCF055_LOCUS12158</name>
</gene>
<comment type="caution">
    <text evidence="8">The sequence shown here is derived from an EMBL/GenBank/DDBJ whole genome shotgun (WGS) entry which is preliminary data.</text>
</comment>
<comment type="catalytic activity">
    <reaction evidence="5">
        <text>L-cysteinyl-[protein] + hexadecanoyl-CoA = S-hexadecanoyl-L-cysteinyl-[protein] + CoA</text>
        <dbReference type="Rhea" id="RHEA:36683"/>
        <dbReference type="Rhea" id="RHEA-COMP:10131"/>
        <dbReference type="Rhea" id="RHEA-COMP:11032"/>
        <dbReference type="ChEBI" id="CHEBI:29950"/>
        <dbReference type="ChEBI" id="CHEBI:57287"/>
        <dbReference type="ChEBI" id="CHEBI:57379"/>
        <dbReference type="ChEBI" id="CHEBI:74151"/>
        <dbReference type="EC" id="2.3.1.225"/>
    </reaction>
</comment>
<keyword evidence="2 5" id="KW-0812">Transmembrane</keyword>
<keyword evidence="6" id="KW-0732">Signal</keyword>
<evidence type="ECO:0000256" key="4">
    <source>
        <dbReference type="ARBA" id="ARBA00023136"/>
    </source>
</evidence>
<evidence type="ECO:0000313" key="10">
    <source>
        <dbReference type="Proteomes" id="UP001152797"/>
    </source>
</evidence>
<feature type="chain" id="PRO_5043272134" description="Palmitoyltransferase" evidence="6">
    <location>
        <begin position="19"/>
        <end position="164"/>
    </location>
</feature>
<dbReference type="Pfam" id="PF01529">
    <property type="entry name" value="DHHC"/>
    <property type="match status" value="1"/>
</dbReference>
<comment type="similarity">
    <text evidence="5">Belongs to the DHHC palmitoyltransferase family.</text>
</comment>
<evidence type="ECO:0000256" key="2">
    <source>
        <dbReference type="ARBA" id="ARBA00022692"/>
    </source>
</evidence>
<dbReference type="GO" id="GO:0016020">
    <property type="term" value="C:membrane"/>
    <property type="evidence" value="ECO:0007669"/>
    <property type="project" value="UniProtKB-SubCell"/>
</dbReference>
<dbReference type="AlphaFoldDB" id="A0A9P1FQG8"/>
<evidence type="ECO:0000313" key="9">
    <source>
        <dbReference type="EMBL" id="CAL1138008.1"/>
    </source>
</evidence>
<dbReference type="GO" id="GO:0019706">
    <property type="term" value="F:protein-cysteine S-palmitoyltransferase activity"/>
    <property type="evidence" value="ECO:0007669"/>
    <property type="project" value="UniProtKB-EC"/>
</dbReference>
<evidence type="ECO:0000256" key="3">
    <source>
        <dbReference type="ARBA" id="ARBA00022989"/>
    </source>
</evidence>
<keyword evidence="4 5" id="KW-0472">Membrane</keyword>
<evidence type="ECO:0000256" key="5">
    <source>
        <dbReference type="RuleBase" id="RU079119"/>
    </source>
</evidence>
<reference evidence="9" key="2">
    <citation type="submission" date="2024-04" db="EMBL/GenBank/DDBJ databases">
        <authorList>
            <person name="Chen Y."/>
            <person name="Shah S."/>
            <person name="Dougan E. K."/>
            <person name="Thang M."/>
            <person name="Chan C."/>
        </authorList>
    </citation>
    <scope>NUCLEOTIDE SEQUENCE [LARGE SCALE GENOMIC DNA]</scope>
</reference>
<feature type="transmembrane region" description="Helical" evidence="5">
    <location>
        <begin position="69"/>
        <end position="95"/>
    </location>
</feature>
<reference evidence="8" key="1">
    <citation type="submission" date="2022-10" db="EMBL/GenBank/DDBJ databases">
        <authorList>
            <person name="Chen Y."/>
            <person name="Dougan E. K."/>
            <person name="Chan C."/>
            <person name="Rhodes N."/>
            <person name="Thang M."/>
        </authorList>
    </citation>
    <scope>NUCLEOTIDE SEQUENCE</scope>
</reference>
<name>A0A9P1FQG8_9DINO</name>
<dbReference type="Proteomes" id="UP001152797">
    <property type="component" value="Unassembled WGS sequence"/>
</dbReference>
<comment type="domain">
    <text evidence="5">The DHHC domain is required for palmitoyltransferase activity.</text>
</comment>
<keyword evidence="10" id="KW-1185">Reference proteome</keyword>
<dbReference type="EMBL" id="CAMXCT030000903">
    <property type="protein sequence ID" value="CAL4771945.1"/>
    <property type="molecule type" value="Genomic_DNA"/>
</dbReference>
<evidence type="ECO:0000256" key="6">
    <source>
        <dbReference type="SAM" id="SignalP"/>
    </source>
</evidence>